<reference evidence="4" key="1">
    <citation type="submission" date="2024-06" db="EMBL/GenBank/DDBJ databases">
        <authorList>
            <person name="Chang H.C."/>
            <person name="Mun S.Y."/>
        </authorList>
    </citation>
    <scope>NUCLEOTIDE SEQUENCE [LARGE SCALE GENOMIC DNA]</scope>
    <source>
        <strain evidence="4">KT1</strain>
    </source>
</reference>
<organism evidence="3 4">
    <name type="scientific">Pediococcus inopinatus</name>
    <dbReference type="NCBI Taxonomy" id="114090"/>
    <lineage>
        <taxon>Bacteria</taxon>
        <taxon>Bacillati</taxon>
        <taxon>Bacillota</taxon>
        <taxon>Bacilli</taxon>
        <taxon>Lactobacillales</taxon>
        <taxon>Lactobacillaceae</taxon>
        <taxon>Pediococcus</taxon>
    </lineage>
</organism>
<keyword evidence="4" id="KW-1185">Reference proteome</keyword>
<dbReference type="InterPro" id="IPR010572">
    <property type="entry name" value="Tail_dom"/>
</dbReference>
<evidence type="ECO:0000313" key="3">
    <source>
        <dbReference type="EMBL" id="WPC20856.1"/>
    </source>
</evidence>
<accession>A0ABZ0Q1P0</accession>
<evidence type="ECO:0000259" key="2">
    <source>
        <dbReference type="Pfam" id="PF21311"/>
    </source>
</evidence>
<protein>
    <submittedName>
        <fullName evidence="3">Phage tail protein</fullName>
    </submittedName>
</protein>
<sequence>MYVILDKNLNRVGMLDANGGFGSCPFWGDEINIQIADQDSDVTLDDQSESFNTVDPHANTKNWNHTMPSIYVPYGYPESEEIVQGAHLAYQDNTNNHWYVMRLTDIKDVIDPSGTHYKSCVGVNLAIWDLIHTKLDDLSDPMANCEDAFKALLAKTSWTVGSVDNTGGTAAITFSKSENAQAKLQTLCQIYDCEVDAYIEFDSAGQPTTKVIDIMHELGVDDGTPVNYGDELISMERLSTDTNLFTRLYPYNSKGDGIEDVNDGIPYVENETANDEYSTRIVGVDGPKYLEGAITSKSIENHGALRDWAKGVLNKFDHPRINYSIQIGSDFTAGLGDHIRIKDMEMLPKAAVDARVIQKTFSQADPAQDQVIVGEFATVKVVTPNLISQLQDQLNSKIESLLEDIKTGKKVATVDLITPSGTTWSEDEKQKIIDVQVFVDSTNVTSYLSAAAFRWTKTNQTSGVHDSVWETKHESDGYEVVLDNGDVGTVTCHIEGDYIKDEAELTLAFDNTLIWSQKRVDAQADFWGDKTRSAGQFIWVDETNDQVIASSAYVGSQQSPGSVTDTEFVRYDMNAKIIDAVVVQGGGHGSSFGCHLVNGVPEIWTNIKDLDNKNAYVGKFTWQPNKIISLDKGVTRVCTLPGTRRIAVDFDNEWMVATNMAGNIDVAKISDCEGGDWVSTYTMKMQDFGVKPLPSGVTNDGTYNTSQSNDISFPYVVFNSGVGAIEPRLVTCINVVTHSMVFQRTNVASEFGSDLLDQTHDFEPETVALYLHDTVPTLLQGFNYEKNENGIIYLYRGLWKTTLTVRDDSGDAVNYLESDDDVIDDSEGGDVQ</sequence>
<dbReference type="Pfam" id="PF06605">
    <property type="entry name" value="Prophage_tail"/>
    <property type="match status" value="1"/>
</dbReference>
<dbReference type="RefSeq" id="WP_323708944.1">
    <property type="nucleotide sequence ID" value="NZ_CP104778.1"/>
</dbReference>
<evidence type="ECO:0000313" key="4">
    <source>
        <dbReference type="Proteomes" id="UP001302696"/>
    </source>
</evidence>
<dbReference type="InterPro" id="IPR048799">
    <property type="entry name" value="P68_RBP_TagC-like_beta-prop"/>
</dbReference>
<feature type="domain" description="P68 RBP/TagC-like beta-propeller" evidence="2">
    <location>
        <begin position="536"/>
        <end position="628"/>
    </location>
</feature>
<dbReference type="Proteomes" id="UP001302696">
    <property type="component" value="Chromosome"/>
</dbReference>
<dbReference type="Pfam" id="PF21311">
    <property type="entry name" value="Phage_RBD_prop"/>
    <property type="match status" value="1"/>
</dbReference>
<dbReference type="EMBL" id="CP104778">
    <property type="protein sequence ID" value="WPC20856.1"/>
    <property type="molecule type" value="Genomic_DNA"/>
</dbReference>
<evidence type="ECO:0000259" key="1">
    <source>
        <dbReference type="Pfam" id="PF06605"/>
    </source>
</evidence>
<name>A0ABZ0Q1P0_9LACO</name>
<dbReference type="NCBIfam" id="TIGR01665">
    <property type="entry name" value="put_anti_recept"/>
    <property type="match status" value="1"/>
</dbReference>
<feature type="domain" description="Tail spike" evidence="1">
    <location>
        <begin position="144"/>
        <end position="360"/>
    </location>
</feature>
<proteinExistence type="predicted"/>
<gene>
    <name evidence="3" type="ORF">N6G96_05975</name>
</gene>
<dbReference type="InterPro" id="IPR007119">
    <property type="entry name" value="Phage_tail_spike_N"/>
</dbReference>